<accession>A0ABX2I7X5</accession>
<evidence type="ECO:0000259" key="2">
    <source>
        <dbReference type="Pfam" id="PF00156"/>
    </source>
</evidence>
<dbReference type="PANTHER" id="PTHR47505">
    <property type="entry name" value="DNA UTILIZATION PROTEIN YHGH"/>
    <property type="match status" value="1"/>
</dbReference>
<organism evidence="4 5">
    <name type="scientific">Blautia hansenii</name>
    <name type="common">Ruminococcus hansenii</name>
    <dbReference type="NCBI Taxonomy" id="1322"/>
    <lineage>
        <taxon>Bacteria</taxon>
        <taxon>Bacillati</taxon>
        <taxon>Bacillota</taxon>
        <taxon>Clostridia</taxon>
        <taxon>Lachnospirales</taxon>
        <taxon>Lachnospiraceae</taxon>
        <taxon>Blautia</taxon>
    </lineage>
</organism>
<dbReference type="InterPro" id="IPR000836">
    <property type="entry name" value="PRTase_dom"/>
</dbReference>
<evidence type="ECO:0000313" key="4">
    <source>
        <dbReference type="EMBL" id="NSJ85192.1"/>
    </source>
</evidence>
<gene>
    <name evidence="4" type="ORF">G5A70_03090</name>
</gene>
<comment type="similarity">
    <text evidence="1">Belongs to the ComF/GntX family.</text>
</comment>
<sequence length="226" mass="26224">MLYPRRCPVCHDIAVPGGSRICNVCREKLKPITGPRCFRCSKPLKREEQEYCKDCRKTRLFDQGIGIFPYGSVLQESLFKLKYGKRQEYGSFYGQIAAVYSREIIRNWGVEIIIPIPLHRKRMEKRGYNQAELIAEALGKTLCIPVDSRLMKRKVNTRPQKELDYRERKQNMKNAFFLKGENRYRRILLVDDIYTTGSTIEAAAELLKRNGAENVFFLTIAMGADT</sequence>
<dbReference type="Proteomes" id="UP000822142">
    <property type="component" value="Unassembled WGS sequence"/>
</dbReference>
<dbReference type="PANTHER" id="PTHR47505:SF1">
    <property type="entry name" value="DNA UTILIZATION PROTEIN YHGH"/>
    <property type="match status" value="1"/>
</dbReference>
<comment type="caution">
    <text evidence="4">The sequence shown here is derived from an EMBL/GenBank/DDBJ whole genome shotgun (WGS) entry which is preliminary data.</text>
</comment>
<dbReference type="CDD" id="cd06223">
    <property type="entry name" value="PRTases_typeI"/>
    <property type="match status" value="1"/>
</dbReference>
<dbReference type="InterPro" id="IPR029057">
    <property type="entry name" value="PRTase-like"/>
</dbReference>
<reference evidence="4 5" key="1">
    <citation type="journal article" date="2020" name="Cell Host Microbe">
        <title>Functional and Genomic Variation between Human-Derived Isolates of Lachnospiraceae Reveals Inter- and Intra-Species Diversity.</title>
        <authorList>
            <person name="Sorbara M.T."/>
            <person name="Littmann E.R."/>
            <person name="Fontana E."/>
            <person name="Moody T.U."/>
            <person name="Kohout C.E."/>
            <person name="Gjonbalaj M."/>
            <person name="Eaton V."/>
            <person name="Seok R."/>
            <person name="Leiner I.M."/>
            <person name="Pamer E.G."/>
        </authorList>
    </citation>
    <scope>NUCLEOTIDE SEQUENCE [LARGE SCALE GENOMIC DNA]</scope>
    <source>
        <strain evidence="4 5">MSK.15.26</strain>
    </source>
</reference>
<dbReference type="EMBL" id="JAAITA010000002">
    <property type="protein sequence ID" value="NSJ85192.1"/>
    <property type="molecule type" value="Genomic_DNA"/>
</dbReference>
<evidence type="ECO:0000256" key="1">
    <source>
        <dbReference type="ARBA" id="ARBA00008007"/>
    </source>
</evidence>
<dbReference type="SUPFAM" id="SSF53271">
    <property type="entry name" value="PRTase-like"/>
    <property type="match status" value="1"/>
</dbReference>
<feature type="domain" description="Double zinc ribbon" evidence="3">
    <location>
        <begin position="1"/>
        <end position="56"/>
    </location>
</feature>
<proteinExistence type="inferred from homology"/>
<dbReference type="InterPro" id="IPR051910">
    <property type="entry name" value="ComF/GntX_DNA_util-trans"/>
</dbReference>
<evidence type="ECO:0000313" key="5">
    <source>
        <dbReference type="Proteomes" id="UP000822142"/>
    </source>
</evidence>
<dbReference type="Pfam" id="PF00156">
    <property type="entry name" value="Pribosyltran"/>
    <property type="match status" value="1"/>
</dbReference>
<keyword evidence="5" id="KW-1185">Reference proteome</keyword>
<dbReference type="InterPro" id="IPR044005">
    <property type="entry name" value="DZR_2"/>
</dbReference>
<dbReference type="Pfam" id="PF18912">
    <property type="entry name" value="DZR_2"/>
    <property type="match status" value="1"/>
</dbReference>
<feature type="domain" description="Phosphoribosyltransferase" evidence="2">
    <location>
        <begin position="178"/>
        <end position="219"/>
    </location>
</feature>
<evidence type="ECO:0000259" key="3">
    <source>
        <dbReference type="Pfam" id="PF18912"/>
    </source>
</evidence>
<dbReference type="Gene3D" id="3.40.50.2020">
    <property type="match status" value="1"/>
</dbReference>
<name>A0ABX2I7X5_BLAHA</name>
<protein>
    <submittedName>
        <fullName evidence="4">ComF family protein</fullName>
    </submittedName>
</protein>